<dbReference type="InterPro" id="IPR011835">
    <property type="entry name" value="GS/SS"/>
</dbReference>
<dbReference type="PANTHER" id="PTHR45825:SF11">
    <property type="entry name" value="ALPHA AMYLASE DOMAIN-CONTAINING PROTEIN"/>
    <property type="match status" value="1"/>
</dbReference>
<dbReference type="GO" id="GO:0009501">
    <property type="term" value="C:amyloplast"/>
    <property type="evidence" value="ECO:0007669"/>
    <property type="project" value="UniProtKB-SubCell"/>
</dbReference>
<evidence type="ECO:0000256" key="4">
    <source>
        <dbReference type="ARBA" id="ARBA00022676"/>
    </source>
</evidence>
<dbReference type="EMBL" id="BEGY01000021">
    <property type="protein sequence ID" value="GAX77059.1"/>
    <property type="molecule type" value="Genomic_DNA"/>
</dbReference>
<dbReference type="CDD" id="cd03791">
    <property type="entry name" value="GT5_Glycogen_synthase_DULL1-like"/>
    <property type="match status" value="1"/>
</dbReference>
<dbReference type="GO" id="GO:0004373">
    <property type="term" value="F:alpha-1,4-glucan glucosyltransferase (UDP-glucose donor) activity"/>
    <property type="evidence" value="ECO:0007669"/>
    <property type="project" value="InterPro"/>
</dbReference>
<keyword evidence="7" id="KW-0035">Amyloplast</keyword>
<dbReference type="InterPro" id="IPR013534">
    <property type="entry name" value="Starch_synth_cat_dom"/>
</dbReference>
<dbReference type="PANTHER" id="PTHR45825">
    <property type="entry name" value="GRANULE-BOUND STARCH SYNTHASE 1, CHLOROPLASTIC/AMYLOPLASTIC"/>
    <property type="match status" value="1"/>
</dbReference>
<evidence type="ECO:0000256" key="8">
    <source>
        <dbReference type="SAM" id="MobiDB-lite"/>
    </source>
</evidence>
<keyword evidence="11" id="KW-1185">Reference proteome</keyword>
<sequence length="905" mass="96663">MKNRLQPSPGWHSSRLQRFKLSLPPAHSSLTAADILEKIAILRKENALLQVTLSEGLKGMGKTEEKVEPMKIVFVSAEVNPWSKTGGLGDVMGALPVALAQQGHQVRVVTPRYLLKDDSEEQYVATGVKNTGQRKVLDMHNGGHHDVGFYHLHSKKVDWVFVDHISYHRRGSPYGNEDGPYADNLARFSLLCMAACEAATLPLLADKAPLLEDNPADNKRQEAAAAVGEQGLVFVANDWHTGLLPLYLEKRYKPVDGRLKGSKSVLCIHNMAHQGSFDPRLFGSLGLPGQCYNSLEWVDPQDATKSPQLNLLKGAIVSSDLLVTVSLNYAWEISFGDQTRPALNILDIVGEVEGDLSKDMAAGISKQQALEKGGPSAGNSNAVAGTRQFQSDNNGTAGRRVSSSAVPPGNMIGTPQGSLQPTMRSGSNEPHPAAGQHTGRGEAGTSNTAGRQQYSSGSNVKLEGLGVVTSSIHNLISPLTSLSLPAVAAGNVVLDKQAESKGRGGGSVLSSRTAGVGGEEKTDNGPLPYLRRSTTRTRLTSQRDRSQRLLLLHPAGCDSSSGSSDTAVGRSKNTAVLKNPALSALPSTPTRGNSSTLMRTSTGAAAEGAANNNKSRGAGDLTSSGGATLKNPSGLGMGLAALLRDRSKQLRGVVNGVDHTEWDPSTDRHLSARYSMDDLSGKVACKIQLQRELGLPVDPGLPLVAFIGRLDFQKGPDLLLDALPRIVNLGPHGTQVVILGTGAADYEERVKVAQNDFPYYVRGRVGFEVPLSHRMIAGADILLMPSRFEPCGLNQMYAMRYGTIPVAHSTGGLRDTIDDMSLDFSKGSDSTGSSKGLPTGTGWTFSPATVEAMMDALGAAVQLYSDDRLAWQEGQKRCMRKDFSWVQAALQYSKLFKDVLSSIKE</sequence>
<evidence type="ECO:0000313" key="10">
    <source>
        <dbReference type="EMBL" id="GAX77059.1"/>
    </source>
</evidence>
<feature type="region of interest" description="Disordered" evidence="8">
    <location>
        <begin position="578"/>
        <end position="629"/>
    </location>
</feature>
<evidence type="ECO:0000256" key="3">
    <source>
        <dbReference type="ARBA" id="ARBA00010281"/>
    </source>
</evidence>
<evidence type="ECO:0000313" key="11">
    <source>
        <dbReference type="Proteomes" id="UP000232323"/>
    </source>
</evidence>
<dbReference type="Pfam" id="PF13692">
    <property type="entry name" value="Glyco_trans_1_4"/>
    <property type="match status" value="1"/>
</dbReference>
<comment type="subcellular location">
    <subcellularLocation>
        <location evidence="1">Plastid</location>
        <location evidence="1">Amyloplast</location>
    </subcellularLocation>
</comment>
<comment type="similarity">
    <text evidence="3">Belongs to the glycosyltransferase 1 family. Bacterial/plant glycogen synthase subfamily.</text>
</comment>
<evidence type="ECO:0000256" key="7">
    <source>
        <dbReference type="ARBA" id="ARBA00023234"/>
    </source>
</evidence>
<feature type="region of interest" description="Disordered" evidence="8">
    <location>
        <begin position="498"/>
        <end position="530"/>
    </location>
</feature>
<dbReference type="GO" id="GO:0009507">
    <property type="term" value="C:chloroplast"/>
    <property type="evidence" value="ECO:0007669"/>
    <property type="project" value="TreeGrafter"/>
</dbReference>
<evidence type="ECO:0000256" key="2">
    <source>
        <dbReference type="ARBA" id="ARBA00004727"/>
    </source>
</evidence>
<accession>A0A250X296</accession>
<comment type="caution">
    <text evidence="10">The sequence shown here is derived from an EMBL/GenBank/DDBJ whole genome shotgun (WGS) entry which is preliminary data.</text>
</comment>
<dbReference type="OrthoDB" id="537557at2759"/>
<evidence type="ECO:0000256" key="1">
    <source>
        <dbReference type="ARBA" id="ARBA00004602"/>
    </source>
</evidence>
<evidence type="ECO:0000256" key="5">
    <source>
        <dbReference type="ARBA" id="ARBA00022679"/>
    </source>
</evidence>
<protein>
    <recommendedName>
        <fullName evidence="9">Starch synthase catalytic domain-containing protein</fullName>
    </recommendedName>
</protein>
<keyword evidence="6" id="KW-0750">Starch biosynthesis</keyword>
<feature type="domain" description="Starch synthase catalytic" evidence="9">
    <location>
        <begin position="71"/>
        <end position="335"/>
    </location>
</feature>
<proteinExistence type="inferred from homology"/>
<keyword evidence="4" id="KW-0328">Glycosyltransferase</keyword>
<dbReference type="Pfam" id="PF08323">
    <property type="entry name" value="Glyco_transf_5"/>
    <property type="match status" value="1"/>
</dbReference>
<reference evidence="10 11" key="1">
    <citation type="submission" date="2017-08" db="EMBL/GenBank/DDBJ databases">
        <title>Acidophilic green algal genome provides insights into adaptation to an acidic environment.</title>
        <authorList>
            <person name="Hirooka S."/>
            <person name="Hirose Y."/>
            <person name="Kanesaki Y."/>
            <person name="Higuchi S."/>
            <person name="Fujiwara T."/>
            <person name="Onuma R."/>
            <person name="Era A."/>
            <person name="Ohbayashi R."/>
            <person name="Uzuka A."/>
            <person name="Nozaki H."/>
            <person name="Yoshikawa H."/>
            <person name="Miyagishima S.Y."/>
        </authorList>
    </citation>
    <scope>NUCLEOTIDE SEQUENCE [LARGE SCALE GENOMIC DNA]</scope>
    <source>
        <strain evidence="10 11">NIES-2499</strain>
    </source>
</reference>
<comment type="pathway">
    <text evidence="2">Glycan biosynthesis; starch biosynthesis.</text>
</comment>
<dbReference type="AlphaFoldDB" id="A0A250X296"/>
<dbReference type="HAMAP" id="MF_00484">
    <property type="entry name" value="Glycogen_synth"/>
    <property type="match status" value="1"/>
</dbReference>
<dbReference type="GO" id="GO:0019252">
    <property type="term" value="P:starch biosynthetic process"/>
    <property type="evidence" value="ECO:0007669"/>
    <property type="project" value="UniProtKB-UniPathway"/>
</dbReference>
<name>A0A250X296_9CHLO</name>
<keyword evidence="7" id="KW-0934">Plastid</keyword>
<dbReference type="SUPFAM" id="SSF53756">
    <property type="entry name" value="UDP-Glycosyltransferase/glycogen phosphorylase"/>
    <property type="match status" value="2"/>
</dbReference>
<dbReference type="Proteomes" id="UP000232323">
    <property type="component" value="Unassembled WGS sequence"/>
</dbReference>
<dbReference type="UniPathway" id="UPA00152"/>
<feature type="region of interest" description="Disordered" evidence="8">
    <location>
        <begin position="368"/>
        <end position="457"/>
    </location>
</feature>
<feature type="compositionally biased region" description="Polar residues" evidence="8">
    <location>
        <begin position="413"/>
        <end position="428"/>
    </location>
</feature>
<dbReference type="Gene3D" id="3.40.50.2000">
    <property type="entry name" value="Glycogen Phosphorylase B"/>
    <property type="match status" value="2"/>
</dbReference>
<feature type="compositionally biased region" description="Low complexity" evidence="8">
    <location>
        <begin position="603"/>
        <end position="613"/>
    </location>
</feature>
<evidence type="ECO:0000256" key="6">
    <source>
        <dbReference type="ARBA" id="ARBA00022922"/>
    </source>
</evidence>
<feature type="compositionally biased region" description="Polar residues" evidence="8">
    <location>
        <begin position="377"/>
        <end position="405"/>
    </location>
</feature>
<dbReference type="STRING" id="1157962.A0A250X296"/>
<evidence type="ECO:0000259" key="9">
    <source>
        <dbReference type="Pfam" id="PF08323"/>
    </source>
</evidence>
<keyword evidence="5" id="KW-0808">Transferase</keyword>
<feature type="compositionally biased region" description="Polar residues" evidence="8">
    <location>
        <begin position="585"/>
        <end position="602"/>
    </location>
</feature>
<feature type="compositionally biased region" description="Polar residues" evidence="8">
    <location>
        <begin position="444"/>
        <end position="457"/>
    </location>
</feature>
<gene>
    <name evidence="10" type="ORF">CEUSTIGMA_g4505.t1</name>
</gene>
<organism evidence="10 11">
    <name type="scientific">Chlamydomonas eustigma</name>
    <dbReference type="NCBI Taxonomy" id="1157962"/>
    <lineage>
        <taxon>Eukaryota</taxon>
        <taxon>Viridiplantae</taxon>
        <taxon>Chlorophyta</taxon>
        <taxon>core chlorophytes</taxon>
        <taxon>Chlorophyceae</taxon>
        <taxon>CS clade</taxon>
        <taxon>Chlamydomonadales</taxon>
        <taxon>Chlamydomonadaceae</taxon>
        <taxon>Chlamydomonas</taxon>
    </lineage>
</organism>